<dbReference type="Proteomes" id="UP000625316">
    <property type="component" value="Unassembled WGS sequence"/>
</dbReference>
<reference evidence="2" key="1">
    <citation type="submission" date="2020-10" db="EMBL/GenBank/DDBJ databases">
        <authorList>
            <person name="Castelo-Branco R."/>
            <person name="Eusebio N."/>
            <person name="Adriana R."/>
            <person name="Vieira A."/>
            <person name="Brugerolle De Fraissinette N."/>
            <person name="Rezende De Castro R."/>
            <person name="Schneider M.P."/>
            <person name="Vasconcelos V."/>
            <person name="Leao P.N."/>
        </authorList>
    </citation>
    <scope>NUCLEOTIDE SEQUENCE</scope>
    <source>
        <strain evidence="2">LEGE 11480</strain>
    </source>
</reference>
<dbReference type="InterPro" id="IPR045794">
    <property type="entry name" value="Trypco1"/>
</dbReference>
<dbReference type="NCBIfam" id="NF041216">
    <property type="entry name" value="CU044_2847_fam"/>
    <property type="match status" value="1"/>
</dbReference>
<dbReference type="AlphaFoldDB" id="A0A928VTG2"/>
<comment type="caution">
    <text evidence="2">The sequence shown here is derived from an EMBL/GenBank/DDBJ whole genome shotgun (WGS) entry which is preliminary data.</text>
</comment>
<feature type="domain" description="Trypsin-co-occurring" evidence="1">
    <location>
        <begin position="7"/>
        <end position="108"/>
    </location>
</feature>
<evidence type="ECO:0000259" key="1">
    <source>
        <dbReference type="Pfam" id="PF19493"/>
    </source>
</evidence>
<proteinExistence type="predicted"/>
<accession>A0A928VTG2</accession>
<dbReference type="Pfam" id="PF19493">
    <property type="entry name" value="Trypco1"/>
    <property type="match status" value="1"/>
</dbReference>
<dbReference type="EMBL" id="JADEXQ010000095">
    <property type="protein sequence ID" value="MBE9032242.1"/>
    <property type="molecule type" value="Genomic_DNA"/>
</dbReference>
<sequence>MKQLIEFTLPDNSTILAEVEDVADESELGGFQSTARNQKGIMKSQETFSQALDNLKPMVDSIKQKFNEMNEPADEVEVKFGLKLTGQFGAVITVGGEASYEITLRWKK</sequence>
<evidence type="ECO:0000313" key="3">
    <source>
        <dbReference type="Proteomes" id="UP000625316"/>
    </source>
</evidence>
<dbReference type="RefSeq" id="WP_264327061.1">
    <property type="nucleotide sequence ID" value="NZ_JADEXQ010000095.1"/>
</dbReference>
<name>A0A928VTG2_9CYAN</name>
<protein>
    <recommendedName>
        <fullName evidence="1">Trypsin-co-occurring domain-containing protein</fullName>
    </recommendedName>
</protein>
<keyword evidence="3" id="KW-1185">Reference proteome</keyword>
<gene>
    <name evidence="2" type="ORF">IQ266_21100</name>
</gene>
<organism evidence="2 3">
    <name type="scientific">Romeriopsis navalis LEGE 11480</name>
    <dbReference type="NCBI Taxonomy" id="2777977"/>
    <lineage>
        <taxon>Bacteria</taxon>
        <taxon>Bacillati</taxon>
        <taxon>Cyanobacteriota</taxon>
        <taxon>Cyanophyceae</taxon>
        <taxon>Leptolyngbyales</taxon>
        <taxon>Leptolyngbyaceae</taxon>
        <taxon>Romeriopsis</taxon>
        <taxon>Romeriopsis navalis</taxon>
    </lineage>
</organism>
<evidence type="ECO:0000313" key="2">
    <source>
        <dbReference type="EMBL" id="MBE9032242.1"/>
    </source>
</evidence>